<dbReference type="Proteomes" id="UP000192247">
    <property type="component" value="Unassembled WGS sequence"/>
</dbReference>
<evidence type="ECO:0000313" key="2">
    <source>
        <dbReference type="Proteomes" id="UP000192247"/>
    </source>
</evidence>
<gene>
    <name evidence="1" type="ORF">BIW11_00662</name>
</gene>
<sequence>MQEHDQILTFSNRYNSFGTKIEHCNPKTFHLHNAHLQPFLPYIYGNNLWPQHDLSFCGNQSNRTDFSILLRCPRCLPLNARNPSILSILPTLRFFHRPQYVID</sequence>
<protein>
    <submittedName>
        <fullName evidence="1">Uncharacterized protein</fullName>
    </submittedName>
</protein>
<comment type="caution">
    <text evidence="1">The sequence shown here is derived from an EMBL/GenBank/DDBJ whole genome shotgun (WGS) entry which is preliminary data.</text>
</comment>
<proteinExistence type="predicted"/>
<dbReference type="InParanoid" id="A0A1V9XRP1"/>
<name>A0A1V9XRP1_9ACAR</name>
<dbReference type="AlphaFoldDB" id="A0A1V9XRP1"/>
<accession>A0A1V9XRP1</accession>
<evidence type="ECO:0000313" key="1">
    <source>
        <dbReference type="EMBL" id="OQR76028.1"/>
    </source>
</evidence>
<organism evidence="1 2">
    <name type="scientific">Tropilaelaps mercedesae</name>
    <dbReference type="NCBI Taxonomy" id="418985"/>
    <lineage>
        <taxon>Eukaryota</taxon>
        <taxon>Metazoa</taxon>
        <taxon>Ecdysozoa</taxon>
        <taxon>Arthropoda</taxon>
        <taxon>Chelicerata</taxon>
        <taxon>Arachnida</taxon>
        <taxon>Acari</taxon>
        <taxon>Parasitiformes</taxon>
        <taxon>Mesostigmata</taxon>
        <taxon>Gamasina</taxon>
        <taxon>Dermanyssoidea</taxon>
        <taxon>Laelapidae</taxon>
        <taxon>Tropilaelaps</taxon>
    </lineage>
</organism>
<keyword evidence="2" id="KW-1185">Reference proteome</keyword>
<reference evidence="1 2" key="1">
    <citation type="journal article" date="2017" name="Gigascience">
        <title>Draft genome of the honey bee ectoparasitic mite, Tropilaelaps mercedesae, is shaped by the parasitic life history.</title>
        <authorList>
            <person name="Dong X."/>
            <person name="Armstrong S.D."/>
            <person name="Xia D."/>
            <person name="Makepeace B.L."/>
            <person name="Darby A.C."/>
            <person name="Kadowaki T."/>
        </authorList>
    </citation>
    <scope>NUCLEOTIDE SEQUENCE [LARGE SCALE GENOMIC DNA]</scope>
    <source>
        <strain evidence="1">Wuxi-XJTLU</strain>
    </source>
</reference>
<dbReference type="EMBL" id="MNPL01005421">
    <property type="protein sequence ID" value="OQR76028.1"/>
    <property type="molecule type" value="Genomic_DNA"/>
</dbReference>